<evidence type="ECO:0000313" key="2">
    <source>
        <dbReference type="EMBL" id="CAE7344359.1"/>
    </source>
</evidence>
<accession>A0A812PEC4</accession>
<protein>
    <submittedName>
        <fullName evidence="2">Uncharacterized protein</fullName>
    </submittedName>
</protein>
<evidence type="ECO:0000256" key="1">
    <source>
        <dbReference type="SAM" id="SignalP"/>
    </source>
</evidence>
<comment type="caution">
    <text evidence="2">The sequence shown here is derived from an EMBL/GenBank/DDBJ whole genome shotgun (WGS) entry which is preliminary data.</text>
</comment>
<dbReference type="AlphaFoldDB" id="A0A812PEC4"/>
<dbReference type="EMBL" id="CAJNDS010002132">
    <property type="protein sequence ID" value="CAE7344359.1"/>
    <property type="molecule type" value="Genomic_DNA"/>
</dbReference>
<proteinExistence type="predicted"/>
<reference evidence="2" key="1">
    <citation type="submission" date="2021-02" db="EMBL/GenBank/DDBJ databases">
        <authorList>
            <person name="Dougan E. K."/>
            <person name="Rhodes N."/>
            <person name="Thang M."/>
            <person name="Chan C."/>
        </authorList>
    </citation>
    <scope>NUCLEOTIDE SEQUENCE</scope>
</reference>
<dbReference type="Proteomes" id="UP000604046">
    <property type="component" value="Unassembled WGS sequence"/>
</dbReference>
<dbReference type="SUPFAM" id="SSF50405">
    <property type="entry name" value="Actin-crosslinking proteins"/>
    <property type="match status" value="1"/>
</dbReference>
<dbReference type="OrthoDB" id="429326at2759"/>
<keyword evidence="3" id="KW-1185">Reference proteome</keyword>
<name>A0A812PEC4_9DINO</name>
<dbReference type="Gene3D" id="2.80.10.50">
    <property type="match status" value="1"/>
</dbReference>
<dbReference type="InterPro" id="IPR008999">
    <property type="entry name" value="Actin-crosslinking"/>
</dbReference>
<feature type="chain" id="PRO_5032903124" evidence="1">
    <location>
        <begin position="24"/>
        <end position="275"/>
    </location>
</feature>
<evidence type="ECO:0000313" key="3">
    <source>
        <dbReference type="Proteomes" id="UP000604046"/>
    </source>
</evidence>
<feature type="signal peptide" evidence="1">
    <location>
        <begin position="1"/>
        <end position="23"/>
    </location>
</feature>
<keyword evidence="1" id="KW-0732">Signal</keyword>
<sequence>MVSFKLQAILLLQQLLVFPSVRIKMVDIVNQFLVILHALPFVSVNSRNKAIHALRHFSGQDTPPPVIPQPGDNVAIHNRFFNQYLNIHNHGAVHSSHSHNYESGLHPSWIWERWTVIDAGNGEIALHHQRSNRFLGINEHGLYGHVAAASHFHHSWVHHRFRVDALPDGWTHQQFRFQIIVVALFNHAHHRWLRMHHWDLDRSSPHGLNFPAGWLWERFLVVDVGNGQVALFGTHWKRFVGLDNTGQAYCTGPMEADGLAEKEVWNHFQALPGLQ</sequence>
<organism evidence="2 3">
    <name type="scientific">Symbiodinium natans</name>
    <dbReference type="NCBI Taxonomy" id="878477"/>
    <lineage>
        <taxon>Eukaryota</taxon>
        <taxon>Sar</taxon>
        <taxon>Alveolata</taxon>
        <taxon>Dinophyceae</taxon>
        <taxon>Suessiales</taxon>
        <taxon>Symbiodiniaceae</taxon>
        <taxon>Symbiodinium</taxon>
    </lineage>
</organism>
<gene>
    <name evidence="2" type="ORF">SNAT2548_LOCUS18038</name>
</gene>